<reference evidence="4" key="1">
    <citation type="journal article" date="2015" name="ISME J.">
        <title>Draft Genome Sequence of Streptomyces incarnatus NRRL8089, which Produces the Nucleoside Antibiotic Sinefungin.</title>
        <authorList>
            <person name="Oshima K."/>
            <person name="Hattori M."/>
            <person name="Shimizu H."/>
            <person name="Fukuda K."/>
            <person name="Nemoto M."/>
            <person name="Inagaki K."/>
            <person name="Tamura T."/>
        </authorList>
    </citation>
    <scope>NUCLEOTIDE SEQUENCE</scope>
    <source>
        <strain evidence="4">FACHB-1277</strain>
    </source>
</reference>
<dbReference type="InterPro" id="IPR002639">
    <property type="entry name" value="UreF"/>
</dbReference>
<comment type="caution">
    <text evidence="4">The sequence shown here is derived from an EMBL/GenBank/DDBJ whole genome shotgun (WGS) entry which is preliminary data.</text>
</comment>
<comment type="subunit">
    <text evidence="3">UreD, UreF and UreG form a complex that acts as a GTP-hydrolysis-dependent molecular chaperone, activating the urease apoprotein by helping to assemble the nickel containing metallocenter of UreC. The UreE protein probably delivers the nickel.</text>
</comment>
<dbReference type="PANTHER" id="PTHR33620">
    <property type="entry name" value="UREASE ACCESSORY PROTEIN F"/>
    <property type="match status" value="1"/>
</dbReference>
<dbReference type="GO" id="GO:0016151">
    <property type="term" value="F:nickel cation binding"/>
    <property type="evidence" value="ECO:0007669"/>
    <property type="project" value="UniProtKB-UniRule"/>
</dbReference>
<name>A0A926Z4X5_9CYAN</name>
<comment type="subcellular location">
    <subcellularLocation>
        <location evidence="3">Cytoplasm</location>
    </subcellularLocation>
</comment>
<keyword evidence="2 3" id="KW-0143">Chaperone</keyword>
<evidence type="ECO:0000256" key="3">
    <source>
        <dbReference type="HAMAP-Rule" id="MF_01385"/>
    </source>
</evidence>
<dbReference type="EMBL" id="JACJPY010000006">
    <property type="protein sequence ID" value="MBD2149165.1"/>
    <property type="molecule type" value="Genomic_DNA"/>
</dbReference>
<keyword evidence="1 3" id="KW-0996">Nickel insertion</keyword>
<dbReference type="HAMAP" id="MF_01385">
    <property type="entry name" value="UreF"/>
    <property type="match status" value="1"/>
</dbReference>
<comment type="similarity">
    <text evidence="3">Belongs to the UreF family.</text>
</comment>
<protein>
    <recommendedName>
        <fullName evidence="3">Urease accessory protein UreF</fullName>
    </recommendedName>
</protein>
<organism evidence="4 5">
    <name type="scientific">Pseudanabaena cinerea FACHB-1277</name>
    <dbReference type="NCBI Taxonomy" id="2949581"/>
    <lineage>
        <taxon>Bacteria</taxon>
        <taxon>Bacillati</taxon>
        <taxon>Cyanobacteriota</taxon>
        <taxon>Cyanophyceae</taxon>
        <taxon>Pseudanabaenales</taxon>
        <taxon>Pseudanabaenaceae</taxon>
        <taxon>Pseudanabaena</taxon>
        <taxon>Pseudanabaena cinerea</taxon>
    </lineage>
</organism>
<dbReference type="InterPro" id="IPR038277">
    <property type="entry name" value="UreF_sf"/>
</dbReference>
<dbReference type="Gene3D" id="1.10.4190.10">
    <property type="entry name" value="Urease accessory protein UreF"/>
    <property type="match status" value="1"/>
</dbReference>
<evidence type="ECO:0000256" key="1">
    <source>
        <dbReference type="ARBA" id="ARBA00022988"/>
    </source>
</evidence>
<keyword evidence="3" id="KW-0963">Cytoplasm</keyword>
<evidence type="ECO:0000313" key="5">
    <source>
        <dbReference type="Proteomes" id="UP000631421"/>
    </source>
</evidence>
<evidence type="ECO:0000256" key="2">
    <source>
        <dbReference type="ARBA" id="ARBA00023186"/>
    </source>
</evidence>
<proteinExistence type="inferred from homology"/>
<keyword evidence="5" id="KW-1185">Reference proteome</keyword>
<accession>A0A926Z4X5</accession>
<dbReference type="PIRSF" id="PIRSF009467">
    <property type="entry name" value="Ureas_acces_UreF"/>
    <property type="match status" value="1"/>
</dbReference>
<dbReference type="Pfam" id="PF01730">
    <property type="entry name" value="UreF"/>
    <property type="match status" value="1"/>
</dbReference>
<comment type="function">
    <text evidence="3">Required for maturation of urease via the functional incorporation of the urease nickel metallocenter.</text>
</comment>
<dbReference type="AlphaFoldDB" id="A0A926Z4X5"/>
<dbReference type="PANTHER" id="PTHR33620:SF1">
    <property type="entry name" value="UREASE ACCESSORY PROTEIN F"/>
    <property type="match status" value="1"/>
</dbReference>
<dbReference type="Proteomes" id="UP000631421">
    <property type="component" value="Unassembled WGS sequence"/>
</dbReference>
<gene>
    <name evidence="3" type="primary">ureF</name>
    <name evidence="4" type="ORF">H6F44_03350</name>
</gene>
<sequence length="255" mass="27994">MTSVISAPFSLALSRLLQLTSPALPVGAYSYSDGIEYLCHRGTIANAQNLIHWLRGELQTGFIKTETAITLVAAQAWSDNDLSNIIYWNNWLSATRETEEIRLASWQMGQSLIKLWEQLESADAGRQAQIMQLLPMAKDNAQGQGCNYAIAFGLVAASFAIAPEQIAIGYIHSWVANLISAAVRSVALGQTVGQQVNFSLGNDVMRSAEAALLLSANLTKKQDYPHHQPQLEWCGWGVSIASANHEVQYSRLFRS</sequence>
<dbReference type="GO" id="GO:0005737">
    <property type="term" value="C:cytoplasm"/>
    <property type="evidence" value="ECO:0007669"/>
    <property type="project" value="UniProtKB-SubCell"/>
</dbReference>
<evidence type="ECO:0000313" key="4">
    <source>
        <dbReference type="EMBL" id="MBD2149165.1"/>
    </source>
</evidence>
<reference evidence="4" key="2">
    <citation type="submission" date="2020-08" db="EMBL/GenBank/DDBJ databases">
        <authorList>
            <person name="Chen M."/>
            <person name="Teng W."/>
            <person name="Zhao L."/>
            <person name="Hu C."/>
            <person name="Zhou Y."/>
            <person name="Han B."/>
            <person name="Song L."/>
            <person name="Shu W."/>
        </authorList>
    </citation>
    <scope>NUCLEOTIDE SEQUENCE</scope>
    <source>
        <strain evidence="4">FACHB-1277</strain>
    </source>
</reference>